<dbReference type="Pfam" id="PF07929">
    <property type="entry name" value="PRiA4_ORF3"/>
    <property type="match status" value="1"/>
</dbReference>
<dbReference type="InterPro" id="IPR012912">
    <property type="entry name" value="Plasmid_pRiA4b_Orf3-like"/>
</dbReference>
<keyword evidence="3" id="KW-1185">Reference proteome</keyword>
<dbReference type="InterPro" id="IPR024047">
    <property type="entry name" value="MM3350-like_sf"/>
</dbReference>
<dbReference type="SUPFAM" id="SSF159941">
    <property type="entry name" value="MM3350-like"/>
    <property type="match status" value="1"/>
</dbReference>
<dbReference type="EMBL" id="BNJF01000006">
    <property type="protein sequence ID" value="GHO49785.1"/>
    <property type="molecule type" value="Genomic_DNA"/>
</dbReference>
<gene>
    <name evidence="2" type="ORF">KSX_79480</name>
</gene>
<evidence type="ECO:0000259" key="1">
    <source>
        <dbReference type="Pfam" id="PF07929"/>
    </source>
</evidence>
<comment type="caution">
    <text evidence="2">The sequence shown here is derived from an EMBL/GenBank/DDBJ whole genome shotgun (WGS) entry which is preliminary data.</text>
</comment>
<evidence type="ECO:0000313" key="3">
    <source>
        <dbReference type="Proteomes" id="UP000612362"/>
    </source>
</evidence>
<sequence>MGSYQSESRYYLHVQLVGIEPPIWRKMVVPGAISLHTLHKMLQVVMGWENAHLYVFRLIINKKTTVYGLPDPEWEDTGIRIRDSRRTKLDATVWAEWLTLTYEYDLGDSWMHQVTIEKIKHLEDEHVNEDAFWMTPRCLAGERACPPEDAGGIGGYADLLEALQHPKHPEYTRLRQWAGASYDPELFSVQQANSALAILE</sequence>
<reference evidence="2" key="1">
    <citation type="submission" date="2020-10" db="EMBL/GenBank/DDBJ databases">
        <title>Taxonomic study of unclassified bacteria belonging to the class Ktedonobacteria.</title>
        <authorList>
            <person name="Yabe S."/>
            <person name="Wang C.M."/>
            <person name="Zheng Y."/>
            <person name="Sakai Y."/>
            <person name="Cavaletti L."/>
            <person name="Monciardini P."/>
            <person name="Donadio S."/>
        </authorList>
    </citation>
    <scope>NUCLEOTIDE SEQUENCE</scope>
    <source>
        <strain evidence="2">SOSP1-1</strain>
    </source>
</reference>
<feature type="domain" description="Plasmid pRiA4b Orf3-like" evidence="1">
    <location>
        <begin position="10"/>
        <end position="190"/>
    </location>
</feature>
<dbReference type="AlphaFoldDB" id="A0A8J3IAJ0"/>
<organism evidence="2 3">
    <name type="scientific">Ktedonospora formicarum</name>
    <dbReference type="NCBI Taxonomy" id="2778364"/>
    <lineage>
        <taxon>Bacteria</taxon>
        <taxon>Bacillati</taxon>
        <taxon>Chloroflexota</taxon>
        <taxon>Ktedonobacteria</taxon>
        <taxon>Ktedonobacterales</taxon>
        <taxon>Ktedonobacteraceae</taxon>
        <taxon>Ktedonospora</taxon>
    </lineage>
</organism>
<name>A0A8J3IAJ0_9CHLR</name>
<protein>
    <recommendedName>
        <fullName evidence="1">Plasmid pRiA4b Orf3-like domain-containing protein</fullName>
    </recommendedName>
</protein>
<evidence type="ECO:0000313" key="2">
    <source>
        <dbReference type="EMBL" id="GHO49785.1"/>
    </source>
</evidence>
<dbReference type="PANTHER" id="PTHR41878:SF1">
    <property type="entry name" value="TNPR PROTEIN"/>
    <property type="match status" value="1"/>
</dbReference>
<proteinExistence type="predicted"/>
<dbReference type="PANTHER" id="PTHR41878">
    <property type="entry name" value="LEXA REPRESSOR-RELATED"/>
    <property type="match status" value="1"/>
</dbReference>
<dbReference type="Proteomes" id="UP000612362">
    <property type="component" value="Unassembled WGS sequence"/>
</dbReference>
<accession>A0A8J3IAJ0</accession>
<dbReference type="Gene3D" id="3.10.290.30">
    <property type="entry name" value="MM3350-like"/>
    <property type="match status" value="1"/>
</dbReference>